<dbReference type="Proteomes" id="UP000321820">
    <property type="component" value="Chromosome"/>
</dbReference>
<keyword evidence="3" id="KW-1185">Reference proteome</keyword>
<proteinExistence type="predicted"/>
<protein>
    <submittedName>
        <fullName evidence="2">DUF4230 domain-containing protein</fullName>
    </submittedName>
</protein>
<name>A0A5B9E4K0_9BACT</name>
<dbReference type="AlphaFoldDB" id="A0A5B9E4K0"/>
<organism evidence="2 3">
    <name type="scientific">Terriglobus albidus</name>
    <dbReference type="NCBI Taxonomy" id="1592106"/>
    <lineage>
        <taxon>Bacteria</taxon>
        <taxon>Pseudomonadati</taxon>
        <taxon>Acidobacteriota</taxon>
        <taxon>Terriglobia</taxon>
        <taxon>Terriglobales</taxon>
        <taxon>Acidobacteriaceae</taxon>
        <taxon>Terriglobus</taxon>
    </lineage>
</organism>
<reference evidence="2 3" key="1">
    <citation type="submission" date="2019-08" db="EMBL/GenBank/DDBJ databases">
        <title>Complete genome sequence of Terriglobus albidus strain ORNL.</title>
        <authorList>
            <person name="Podar M."/>
        </authorList>
    </citation>
    <scope>NUCLEOTIDE SEQUENCE [LARGE SCALE GENOMIC DNA]</scope>
    <source>
        <strain evidence="2 3">ORNL</strain>
    </source>
</reference>
<dbReference type="KEGG" id="talb:FTW19_00965"/>
<keyword evidence="1" id="KW-1133">Transmembrane helix</keyword>
<dbReference type="InterPro" id="IPR025324">
    <property type="entry name" value="DUF4230"/>
</dbReference>
<sequence length="214" mass="23361">MVEERKHSGWAGRFVIALTIVFLVGSVATVLYLRHAVTGVSGRIASLLLGRPVSYDTSVPVVIEKIQSLRRMETVSYSMDTIVEGKRGNDVLPDLLFGDRLLLVVHGQAIAGVDLAKLKPEDVRVANGAIHVELPPSELFSANIDNQKTRVYLRTTGLFVPADQNLETETRAKAEDQLKQAALKDGILDNAKRNAQATVTTMLNGLGFTRVDVK</sequence>
<accession>A0A5B9E4K0</accession>
<keyword evidence="1" id="KW-0812">Transmembrane</keyword>
<dbReference type="EMBL" id="CP042806">
    <property type="protein sequence ID" value="QEE26699.1"/>
    <property type="molecule type" value="Genomic_DNA"/>
</dbReference>
<evidence type="ECO:0000313" key="3">
    <source>
        <dbReference type="Proteomes" id="UP000321820"/>
    </source>
</evidence>
<dbReference type="RefSeq" id="WP_147645837.1">
    <property type="nucleotide sequence ID" value="NZ_CP042806.1"/>
</dbReference>
<dbReference type="Pfam" id="PF14014">
    <property type="entry name" value="DUF4230"/>
    <property type="match status" value="1"/>
</dbReference>
<keyword evidence="1" id="KW-0472">Membrane</keyword>
<evidence type="ECO:0000313" key="2">
    <source>
        <dbReference type="EMBL" id="QEE26699.1"/>
    </source>
</evidence>
<gene>
    <name evidence="2" type="ORF">FTW19_00965</name>
</gene>
<evidence type="ECO:0000256" key="1">
    <source>
        <dbReference type="SAM" id="Phobius"/>
    </source>
</evidence>
<dbReference type="OrthoDB" id="154626at2"/>
<feature type="transmembrane region" description="Helical" evidence="1">
    <location>
        <begin position="12"/>
        <end position="33"/>
    </location>
</feature>